<accession>A0A228IHP8</accession>
<organism evidence="1 2">
    <name type="scientific">Burkholderia aenigmatica</name>
    <dbReference type="NCBI Taxonomy" id="2015348"/>
    <lineage>
        <taxon>Bacteria</taxon>
        <taxon>Pseudomonadati</taxon>
        <taxon>Pseudomonadota</taxon>
        <taxon>Betaproteobacteria</taxon>
        <taxon>Burkholderiales</taxon>
        <taxon>Burkholderiaceae</taxon>
        <taxon>Burkholderia</taxon>
        <taxon>Burkholderia cepacia complex</taxon>
    </lineage>
</organism>
<sequence length="68" mass="7525">MPCFKCQRFPVPTSNFDEMAVNETTQSTLYRCRACGQLIRTGALERAIATLSPGDAARQFPGFDPSPR</sequence>
<protein>
    <submittedName>
        <fullName evidence="1">Uncharacterized protein</fullName>
    </submittedName>
</protein>
<dbReference type="Proteomes" id="UP000214600">
    <property type="component" value="Unassembled WGS sequence"/>
</dbReference>
<reference evidence="2" key="1">
    <citation type="submission" date="2017-06" db="EMBL/GenBank/DDBJ databases">
        <authorList>
            <person name="LiPuma J."/>
            <person name="Spilker T."/>
        </authorList>
    </citation>
    <scope>NUCLEOTIDE SEQUENCE [LARGE SCALE GENOMIC DNA]</scope>
    <source>
        <strain evidence="2">AU17325</strain>
    </source>
</reference>
<dbReference type="AlphaFoldDB" id="A0A228IHP8"/>
<gene>
    <name evidence="1" type="ORF">CFB84_22025</name>
</gene>
<comment type="caution">
    <text evidence="1">The sequence shown here is derived from an EMBL/GenBank/DDBJ whole genome shotgun (WGS) entry which is preliminary data.</text>
</comment>
<name>A0A228IHP8_9BURK</name>
<evidence type="ECO:0000313" key="2">
    <source>
        <dbReference type="Proteomes" id="UP000214600"/>
    </source>
</evidence>
<evidence type="ECO:0000313" key="1">
    <source>
        <dbReference type="EMBL" id="OXI41940.1"/>
    </source>
</evidence>
<reference evidence="1 2" key="2">
    <citation type="submission" date="2017-08" db="EMBL/GenBank/DDBJ databases">
        <title>WGS of novel Burkholderia cepaca complex species.</title>
        <authorList>
            <person name="Lipuma J."/>
            <person name="Spilker T."/>
        </authorList>
    </citation>
    <scope>NUCLEOTIDE SEQUENCE [LARGE SCALE GENOMIC DNA]</scope>
    <source>
        <strain evidence="1 2">AU17325</strain>
    </source>
</reference>
<dbReference type="EMBL" id="NKFA01000008">
    <property type="protein sequence ID" value="OXI41940.1"/>
    <property type="molecule type" value="Genomic_DNA"/>
</dbReference>
<proteinExistence type="predicted"/>